<name>A0A191UTF5_9ACTN</name>
<reference evidence="1 2" key="1">
    <citation type="submission" date="2016-05" db="EMBL/GenBank/DDBJ databases">
        <title>Non-Contiguous Finished Genome Sequence of Streptomyces parvulus 2297 Integrated Site-Specifically with Actinophage R4.</title>
        <authorList>
            <person name="Nishizawa T."/>
            <person name="Miura T."/>
            <person name="Harada C."/>
            <person name="Guo Y."/>
            <person name="Narisawa K."/>
            <person name="Ohta H."/>
            <person name="Takahashi H."/>
            <person name="Shirai M."/>
        </authorList>
    </citation>
    <scope>NUCLEOTIDE SEQUENCE [LARGE SCALE GENOMIC DNA]</scope>
    <source>
        <strain evidence="1 2">2297</strain>
    </source>
</reference>
<proteinExistence type="predicted"/>
<dbReference type="EMBL" id="CP015866">
    <property type="protein sequence ID" value="ANJ05994.1"/>
    <property type="molecule type" value="Genomic_DNA"/>
</dbReference>
<dbReference type="KEGG" id="spav:Spa2297_02735"/>
<dbReference type="AlphaFoldDB" id="A0A191UTF5"/>
<dbReference type="GeneID" id="91303787"/>
<gene>
    <name evidence="1" type="ORF">Spa2297_02735</name>
</gene>
<dbReference type="Proteomes" id="UP000078468">
    <property type="component" value="Chromosome"/>
</dbReference>
<accession>A0A191UTF5</accession>
<sequence>MTDDCAKDPILAHVEPVPGGLYGNQAYEAALCDLRSAVAEVSAALRDADNPLIEQLTRYQRDLGRAQTQLRPDDTAALERAHALSGTVRYIAGRAT</sequence>
<protein>
    <submittedName>
        <fullName evidence="1">Uncharacterized protein</fullName>
    </submittedName>
</protein>
<evidence type="ECO:0000313" key="1">
    <source>
        <dbReference type="EMBL" id="ANJ05994.1"/>
    </source>
</evidence>
<organism evidence="1 2">
    <name type="scientific">Streptomyces parvulus</name>
    <dbReference type="NCBI Taxonomy" id="146923"/>
    <lineage>
        <taxon>Bacteria</taxon>
        <taxon>Bacillati</taxon>
        <taxon>Actinomycetota</taxon>
        <taxon>Actinomycetes</taxon>
        <taxon>Kitasatosporales</taxon>
        <taxon>Streptomycetaceae</taxon>
        <taxon>Streptomyces</taxon>
    </lineage>
</organism>
<dbReference type="RefSeq" id="WP_064726374.1">
    <property type="nucleotide sequence ID" value="NZ_BMRX01000003.1"/>
</dbReference>
<evidence type="ECO:0000313" key="2">
    <source>
        <dbReference type="Proteomes" id="UP000078468"/>
    </source>
</evidence>